<dbReference type="Pfam" id="PF00440">
    <property type="entry name" value="TetR_N"/>
    <property type="match status" value="1"/>
</dbReference>
<keyword evidence="7" id="KW-1185">Reference proteome</keyword>
<keyword evidence="2 4" id="KW-0238">DNA-binding</keyword>
<dbReference type="InterPro" id="IPR009057">
    <property type="entry name" value="Homeodomain-like_sf"/>
</dbReference>
<evidence type="ECO:0000256" key="1">
    <source>
        <dbReference type="ARBA" id="ARBA00023015"/>
    </source>
</evidence>
<dbReference type="PROSITE" id="PS50977">
    <property type="entry name" value="HTH_TETR_2"/>
    <property type="match status" value="1"/>
</dbReference>
<dbReference type="Gene3D" id="1.10.357.10">
    <property type="entry name" value="Tetracycline Repressor, domain 2"/>
    <property type="match status" value="1"/>
</dbReference>
<feature type="DNA-binding region" description="H-T-H motif" evidence="4">
    <location>
        <begin position="33"/>
        <end position="52"/>
    </location>
</feature>
<dbReference type="PRINTS" id="PR00455">
    <property type="entry name" value="HTHTETR"/>
</dbReference>
<dbReference type="GO" id="GO:0000976">
    <property type="term" value="F:transcription cis-regulatory region binding"/>
    <property type="evidence" value="ECO:0007669"/>
    <property type="project" value="TreeGrafter"/>
</dbReference>
<comment type="caution">
    <text evidence="6">The sequence shown here is derived from an EMBL/GenBank/DDBJ whole genome shotgun (WGS) entry which is preliminary data.</text>
</comment>
<dbReference type="InterPro" id="IPR050109">
    <property type="entry name" value="HTH-type_TetR-like_transc_reg"/>
</dbReference>
<dbReference type="SUPFAM" id="SSF46689">
    <property type="entry name" value="Homeodomain-like"/>
    <property type="match status" value="1"/>
</dbReference>
<proteinExistence type="predicted"/>
<gene>
    <name evidence="6" type="ORF">EV186_101538</name>
</gene>
<sequence length="206" mass="22540">MAGLRERKKAETRRRISDIATRLFLERGYANVTVAEVAEAAGVSKMTVFNYFATKEDLLLDRQPENIEMLRDAVLNRGPGQSVSAALREWCQDMLAARHPMAAVGAGVTTFWHEVLSNQDLRNRALQQAEELGEALADVLVHAIPDDRWHAEAAARLLGATIGTVFTTAIKKQLSGVPVEQVRAEQIDVIDAAFDLLDGGLANYGA</sequence>
<evidence type="ECO:0000313" key="7">
    <source>
        <dbReference type="Proteomes" id="UP000295444"/>
    </source>
</evidence>
<evidence type="ECO:0000259" key="5">
    <source>
        <dbReference type="PROSITE" id="PS50977"/>
    </source>
</evidence>
<protein>
    <submittedName>
        <fullName evidence="6">TetR family transcriptional regulator</fullName>
    </submittedName>
</protein>
<dbReference type="RefSeq" id="WP_133847465.1">
    <property type="nucleotide sequence ID" value="NZ_SNXZ01000001.1"/>
</dbReference>
<organism evidence="6 7">
    <name type="scientific">Labedaea rhizosphaerae</name>
    <dbReference type="NCBI Taxonomy" id="598644"/>
    <lineage>
        <taxon>Bacteria</taxon>
        <taxon>Bacillati</taxon>
        <taxon>Actinomycetota</taxon>
        <taxon>Actinomycetes</taxon>
        <taxon>Pseudonocardiales</taxon>
        <taxon>Pseudonocardiaceae</taxon>
        <taxon>Labedaea</taxon>
    </lineage>
</organism>
<reference evidence="6 7" key="1">
    <citation type="submission" date="2019-03" db="EMBL/GenBank/DDBJ databases">
        <title>Genomic Encyclopedia of Type Strains, Phase IV (KMG-IV): sequencing the most valuable type-strain genomes for metagenomic binning, comparative biology and taxonomic classification.</title>
        <authorList>
            <person name="Goeker M."/>
        </authorList>
    </citation>
    <scope>NUCLEOTIDE SEQUENCE [LARGE SCALE GENOMIC DNA]</scope>
    <source>
        <strain evidence="6 7">DSM 45361</strain>
    </source>
</reference>
<dbReference type="Proteomes" id="UP000295444">
    <property type="component" value="Unassembled WGS sequence"/>
</dbReference>
<dbReference type="OrthoDB" id="3211155at2"/>
<name>A0A4R6SJS1_LABRH</name>
<dbReference type="AlphaFoldDB" id="A0A4R6SJS1"/>
<dbReference type="InterPro" id="IPR001647">
    <property type="entry name" value="HTH_TetR"/>
</dbReference>
<dbReference type="GO" id="GO:0003700">
    <property type="term" value="F:DNA-binding transcription factor activity"/>
    <property type="evidence" value="ECO:0007669"/>
    <property type="project" value="TreeGrafter"/>
</dbReference>
<keyword evidence="1" id="KW-0805">Transcription regulation</keyword>
<evidence type="ECO:0000256" key="3">
    <source>
        <dbReference type="ARBA" id="ARBA00023163"/>
    </source>
</evidence>
<dbReference type="PANTHER" id="PTHR30055">
    <property type="entry name" value="HTH-TYPE TRANSCRIPTIONAL REGULATOR RUTR"/>
    <property type="match status" value="1"/>
</dbReference>
<dbReference type="PANTHER" id="PTHR30055:SF234">
    <property type="entry name" value="HTH-TYPE TRANSCRIPTIONAL REGULATOR BETI"/>
    <property type="match status" value="1"/>
</dbReference>
<keyword evidence="3" id="KW-0804">Transcription</keyword>
<evidence type="ECO:0000313" key="6">
    <source>
        <dbReference type="EMBL" id="TDQ04586.1"/>
    </source>
</evidence>
<feature type="domain" description="HTH tetR-type" evidence="5">
    <location>
        <begin position="10"/>
        <end position="70"/>
    </location>
</feature>
<dbReference type="EMBL" id="SNXZ01000001">
    <property type="protein sequence ID" value="TDQ04586.1"/>
    <property type="molecule type" value="Genomic_DNA"/>
</dbReference>
<accession>A0A4R6SJS1</accession>
<evidence type="ECO:0000256" key="2">
    <source>
        <dbReference type="ARBA" id="ARBA00023125"/>
    </source>
</evidence>
<evidence type="ECO:0000256" key="4">
    <source>
        <dbReference type="PROSITE-ProRule" id="PRU00335"/>
    </source>
</evidence>